<feature type="domain" description="DUF4283" evidence="2">
    <location>
        <begin position="230"/>
        <end position="311"/>
    </location>
</feature>
<feature type="region of interest" description="Disordered" evidence="1">
    <location>
        <begin position="140"/>
        <end position="174"/>
    </location>
</feature>
<dbReference type="InterPro" id="IPR040256">
    <property type="entry name" value="At4g02000-like"/>
</dbReference>
<proteinExistence type="predicted"/>
<evidence type="ECO:0000313" key="3">
    <source>
        <dbReference type="EMBL" id="KAK1298266.1"/>
    </source>
</evidence>
<keyword evidence="4" id="KW-1185">Reference proteome</keyword>
<dbReference type="PANTHER" id="PTHR31286:SF180">
    <property type="entry name" value="OS10G0362600 PROTEIN"/>
    <property type="match status" value="1"/>
</dbReference>
<feature type="region of interest" description="Disordered" evidence="1">
    <location>
        <begin position="1"/>
        <end position="67"/>
    </location>
</feature>
<gene>
    <name evidence="3" type="ORF">QJS10_CPB14g01371</name>
</gene>
<dbReference type="AlphaFoldDB" id="A0AAV9D9H9"/>
<feature type="region of interest" description="Disordered" evidence="1">
    <location>
        <begin position="592"/>
        <end position="647"/>
    </location>
</feature>
<dbReference type="Proteomes" id="UP001180020">
    <property type="component" value="Unassembled WGS sequence"/>
</dbReference>
<feature type="compositionally biased region" description="Basic residues" evidence="1">
    <location>
        <begin position="596"/>
        <end position="610"/>
    </location>
</feature>
<protein>
    <recommendedName>
        <fullName evidence="2">DUF4283 domain-containing protein</fullName>
    </recommendedName>
</protein>
<feature type="compositionally biased region" description="Polar residues" evidence="1">
    <location>
        <begin position="490"/>
        <end position="501"/>
    </location>
</feature>
<feature type="compositionally biased region" description="Polar residues" evidence="1">
    <location>
        <begin position="632"/>
        <end position="647"/>
    </location>
</feature>
<dbReference type="PANTHER" id="PTHR31286">
    <property type="entry name" value="GLYCINE-RICH CELL WALL STRUCTURAL PROTEIN 1.8-LIKE"/>
    <property type="match status" value="1"/>
</dbReference>
<dbReference type="Pfam" id="PF14111">
    <property type="entry name" value="DUF4283"/>
    <property type="match status" value="1"/>
</dbReference>
<accession>A0AAV9D9H9</accession>
<feature type="region of interest" description="Disordered" evidence="1">
    <location>
        <begin position="446"/>
        <end position="501"/>
    </location>
</feature>
<organism evidence="3 4">
    <name type="scientific">Acorus calamus</name>
    <name type="common">Sweet flag</name>
    <dbReference type="NCBI Taxonomy" id="4465"/>
    <lineage>
        <taxon>Eukaryota</taxon>
        <taxon>Viridiplantae</taxon>
        <taxon>Streptophyta</taxon>
        <taxon>Embryophyta</taxon>
        <taxon>Tracheophyta</taxon>
        <taxon>Spermatophyta</taxon>
        <taxon>Magnoliopsida</taxon>
        <taxon>Liliopsida</taxon>
        <taxon>Acoraceae</taxon>
        <taxon>Acorus</taxon>
    </lineage>
</organism>
<feature type="compositionally biased region" description="Low complexity" evidence="1">
    <location>
        <begin position="49"/>
        <end position="67"/>
    </location>
</feature>
<evidence type="ECO:0000313" key="4">
    <source>
        <dbReference type="Proteomes" id="UP001180020"/>
    </source>
</evidence>
<feature type="compositionally biased region" description="Basic and acidic residues" evidence="1">
    <location>
        <begin position="157"/>
        <end position="168"/>
    </location>
</feature>
<comment type="caution">
    <text evidence="3">The sequence shown here is derived from an EMBL/GenBank/DDBJ whole genome shotgun (WGS) entry which is preliminary data.</text>
</comment>
<feature type="compositionally biased region" description="Low complexity" evidence="1">
    <location>
        <begin position="620"/>
        <end position="631"/>
    </location>
</feature>
<dbReference type="EMBL" id="JAUJYO010000014">
    <property type="protein sequence ID" value="KAK1298266.1"/>
    <property type="molecule type" value="Genomic_DNA"/>
</dbReference>
<sequence length="647" mass="69745">MSPSSRAEEDPPPLLPSKLPSTKPPLPKTNMKPSPSLPDRSASPLTHFSPISSPSSSSSPSGPLLAPFPSISAGIPSLLPSPPLCPASLGLPPSLVARAAAISSAAIPSANKDAFPPLPHKGKAIVDSSPQVRAEISLKGLLPTPVPSQRGVAQPSRKSEAPRLEGPRLRRRINIPSPEVNEEAKLWSSLFTASSSNSFRPANSVDFFQPHMDGGQKVAIIEEEEAVEAEESWGHILVGYVWGKNPVYTPFMQFLHRLWNPKGVFTLSMQGNGFFMIRFTLEEDLTKVLEGGPWSMDNRPFVIQRWTRNTKMEFERLSSIPVWIKFPNLPLHFWSKTCIGKIASLLGNPLYLDTPTALQSRTAYARVCVEVEAGSNLPDEVFVEIRNGDRVAVRVTYDWKPMACEHCNTFGHESSFCCKKPRGIKVAAPAGISNSNVTAMVHDTMSTKDGSVGNGGNTKSSPTSLPGEIEKIAMGSQTKHTKDGSGGSDGYTNPSTSSLPGETTEIAVHSQTKPPLVETATIAPLEVIFQHDASPDEMCSNVGKAPSIVCSPFETLEEVSPSIAHPDHKGTAPLLQVVLRPELPIEVLALGEGKQKKSKSAKQKQKKNKKEIHLEEKTDSNISSDSGNSSSHLQALKTSRGSSKSRA</sequence>
<evidence type="ECO:0000256" key="1">
    <source>
        <dbReference type="SAM" id="MobiDB-lite"/>
    </source>
</evidence>
<name>A0AAV9D9H9_ACOCL</name>
<evidence type="ECO:0000259" key="2">
    <source>
        <dbReference type="Pfam" id="PF14111"/>
    </source>
</evidence>
<reference evidence="3" key="2">
    <citation type="submission" date="2023-06" db="EMBL/GenBank/DDBJ databases">
        <authorList>
            <person name="Ma L."/>
            <person name="Liu K.-W."/>
            <person name="Li Z."/>
            <person name="Hsiao Y.-Y."/>
            <person name="Qi Y."/>
            <person name="Fu T."/>
            <person name="Tang G."/>
            <person name="Zhang D."/>
            <person name="Sun W.-H."/>
            <person name="Liu D.-K."/>
            <person name="Li Y."/>
            <person name="Chen G.-Z."/>
            <person name="Liu X.-D."/>
            <person name="Liao X.-Y."/>
            <person name="Jiang Y.-T."/>
            <person name="Yu X."/>
            <person name="Hao Y."/>
            <person name="Huang J."/>
            <person name="Zhao X.-W."/>
            <person name="Ke S."/>
            <person name="Chen Y.-Y."/>
            <person name="Wu W.-L."/>
            <person name="Hsu J.-L."/>
            <person name="Lin Y.-F."/>
            <person name="Huang M.-D."/>
            <person name="Li C.-Y."/>
            <person name="Huang L."/>
            <person name="Wang Z.-W."/>
            <person name="Zhao X."/>
            <person name="Zhong W.-Y."/>
            <person name="Peng D.-H."/>
            <person name="Ahmad S."/>
            <person name="Lan S."/>
            <person name="Zhang J.-S."/>
            <person name="Tsai W.-C."/>
            <person name="Van De Peer Y."/>
            <person name="Liu Z.-J."/>
        </authorList>
    </citation>
    <scope>NUCLEOTIDE SEQUENCE</scope>
    <source>
        <strain evidence="3">CP</strain>
        <tissue evidence="3">Leaves</tissue>
    </source>
</reference>
<dbReference type="InterPro" id="IPR025558">
    <property type="entry name" value="DUF4283"/>
</dbReference>
<reference evidence="3" key="1">
    <citation type="journal article" date="2023" name="Nat. Commun.">
        <title>Diploid and tetraploid genomes of Acorus and the evolution of monocots.</title>
        <authorList>
            <person name="Ma L."/>
            <person name="Liu K.W."/>
            <person name="Li Z."/>
            <person name="Hsiao Y.Y."/>
            <person name="Qi Y."/>
            <person name="Fu T."/>
            <person name="Tang G.D."/>
            <person name="Zhang D."/>
            <person name="Sun W.H."/>
            <person name="Liu D.K."/>
            <person name="Li Y."/>
            <person name="Chen G.Z."/>
            <person name="Liu X.D."/>
            <person name="Liao X.Y."/>
            <person name="Jiang Y.T."/>
            <person name="Yu X."/>
            <person name="Hao Y."/>
            <person name="Huang J."/>
            <person name="Zhao X.W."/>
            <person name="Ke S."/>
            <person name="Chen Y.Y."/>
            <person name="Wu W.L."/>
            <person name="Hsu J.L."/>
            <person name="Lin Y.F."/>
            <person name="Huang M.D."/>
            <person name="Li C.Y."/>
            <person name="Huang L."/>
            <person name="Wang Z.W."/>
            <person name="Zhao X."/>
            <person name="Zhong W.Y."/>
            <person name="Peng D.H."/>
            <person name="Ahmad S."/>
            <person name="Lan S."/>
            <person name="Zhang J.S."/>
            <person name="Tsai W.C."/>
            <person name="Van de Peer Y."/>
            <person name="Liu Z.J."/>
        </authorList>
    </citation>
    <scope>NUCLEOTIDE SEQUENCE</scope>
    <source>
        <strain evidence="3">CP</strain>
    </source>
</reference>